<evidence type="ECO:0000313" key="4">
    <source>
        <dbReference type="Proteomes" id="UP000480122"/>
    </source>
</evidence>
<sequence length="81" mass="8180">MNGRAFLIAPAALAVAVLAGCGVTETVAGSGSGSGSAKVQMPSTEVCHAAAWIRERAPEGVCESEAPEVADDLSPRSEQPR</sequence>
<reference evidence="3 4" key="1">
    <citation type="submission" date="2019-11" db="EMBL/GenBank/DDBJ databases">
        <title>Agromyces kandeliae sp. nov., isolated from mangrove soil.</title>
        <authorList>
            <person name="Wang R."/>
        </authorList>
    </citation>
    <scope>NUCLEOTIDE SEQUENCE [LARGE SCALE GENOMIC DNA]</scope>
    <source>
        <strain evidence="3 4">JCM 11431</strain>
    </source>
</reference>
<proteinExistence type="predicted"/>
<feature type="region of interest" description="Disordered" evidence="1">
    <location>
        <begin position="59"/>
        <end position="81"/>
    </location>
</feature>
<evidence type="ECO:0000256" key="1">
    <source>
        <dbReference type="SAM" id="MobiDB-lite"/>
    </source>
</evidence>
<protein>
    <submittedName>
        <fullName evidence="3">Uncharacterized protein</fullName>
    </submittedName>
</protein>
<dbReference type="RefSeq" id="WP_155843015.1">
    <property type="nucleotide sequence ID" value="NZ_BAAAIA010000015.1"/>
</dbReference>
<dbReference type="OrthoDB" id="5008122at2"/>
<name>A0A7C9LIT7_9MICO</name>
<evidence type="ECO:0000313" key="3">
    <source>
        <dbReference type="EMBL" id="MUN08154.1"/>
    </source>
</evidence>
<dbReference type="AlphaFoldDB" id="A0A7C9LIT7"/>
<dbReference type="Proteomes" id="UP000480122">
    <property type="component" value="Unassembled WGS sequence"/>
</dbReference>
<dbReference type="EMBL" id="WODA01000024">
    <property type="protein sequence ID" value="MUN08154.1"/>
    <property type="molecule type" value="Genomic_DNA"/>
</dbReference>
<feature type="signal peptide" evidence="2">
    <location>
        <begin position="1"/>
        <end position="19"/>
    </location>
</feature>
<keyword evidence="4" id="KW-1185">Reference proteome</keyword>
<comment type="caution">
    <text evidence="3">The sequence shown here is derived from an EMBL/GenBank/DDBJ whole genome shotgun (WGS) entry which is preliminary data.</text>
</comment>
<organism evidence="3 4">
    <name type="scientific">Agromyces luteolus</name>
    <dbReference type="NCBI Taxonomy" id="88373"/>
    <lineage>
        <taxon>Bacteria</taxon>
        <taxon>Bacillati</taxon>
        <taxon>Actinomycetota</taxon>
        <taxon>Actinomycetes</taxon>
        <taxon>Micrococcales</taxon>
        <taxon>Microbacteriaceae</taxon>
        <taxon>Agromyces</taxon>
    </lineage>
</organism>
<gene>
    <name evidence="3" type="ORF">GLX25_13620</name>
</gene>
<evidence type="ECO:0000256" key="2">
    <source>
        <dbReference type="SAM" id="SignalP"/>
    </source>
</evidence>
<accession>A0A7C9LIT7</accession>
<keyword evidence="2" id="KW-0732">Signal</keyword>
<dbReference type="PROSITE" id="PS51257">
    <property type="entry name" value="PROKAR_LIPOPROTEIN"/>
    <property type="match status" value="1"/>
</dbReference>
<feature type="chain" id="PRO_5038688957" evidence="2">
    <location>
        <begin position="20"/>
        <end position="81"/>
    </location>
</feature>